<comment type="caution">
    <text evidence="1">The sequence shown here is derived from an EMBL/GenBank/DDBJ whole genome shotgun (WGS) entry which is preliminary data.</text>
</comment>
<proteinExistence type="predicted"/>
<protein>
    <submittedName>
        <fullName evidence="1">Uncharacterized protein</fullName>
    </submittedName>
</protein>
<sequence length="137" mass="15152">MMTIDDSESVTLVECPREEQEEAFYKEFSLGLVYSARPEFDDRSLERSGSVESLAVGMQGTASDALDLDQQNVGLTMAKLLSKRFAPLQVVVSFNLVDAEDELVNAVQREIIAEVKCRDTWGALAESRSAARENVSE</sequence>
<name>A0A7J6TL79_PEROL</name>
<accession>A0A7J6TL79</accession>
<organism evidence="1 2">
    <name type="scientific">Perkinsus olseni</name>
    <name type="common">Perkinsus atlanticus</name>
    <dbReference type="NCBI Taxonomy" id="32597"/>
    <lineage>
        <taxon>Eukaryota</taxon>
        <taxon>Sar</taxon>
        <taxon>Alveolata</taxon>
        <taxon>Perkinsozoa</taxon>
        <taxon>Perkinsea</taxon>
        <taxon>Perkinsida</taxon>
        <taxon>Perkinsidae</taxon>
        <taxon>Perkinsus</taxon>
    </lineage>
</organism>
<evidence type="ECO:0000313" key="2">
    <source>
        <dbReference type="Proteomes" id="UP000574390"/>
    </source>
</evidence>
<dbReference type="AlphaFoldDB" id="A0A7J6TL79"/>
<evidence type="ECO:0000313" key="1">
    <source>
        <dbReference type="EMBL" id="KAF4745166.1"/>
    </source>
</evidence>
<reference evidence="1 2" key="1">
    <citation type="submission" date="2020-04" db="EMBL/GenBank/DDBJ databases">
        <title>Perkinsus olseni comparative genomics.</title>
        <authorList>
            <person name="Bogema D.R."/>
        </authorList>
    </citation>
    <scope>NUCLEOTIDE SEQUENCE [LARGE SCALE GENOMIC DNA]</scope>
    <source>
        <strain evidence="1">ATCC PRA-205</strain>
    </source>
</reference>
<dbReference type="Proteomes" id="UP000574390">
    <property type="component" value="Unassembled WGS sequence"/>
</dbReference>
<gene>
    <name evidence="1" type="ORF">FOZ62_019220</name>
</gene>
<dbReference type="EMBL" id="JABANM010006915">
    <property type="protein sequence ID" value="KAF4745166.1"/>
    <property type="molecule type" value="Genomic_DNA"/>
</dbReference>